<dbReference type="HAMAP" id="MF_01117">
    <property type="entry name" value="CDP_archaeol_synth"/>
    <property type="match status" value="1"/>
</dbReference>
<keyword evidence="5 11" id="KW-0460">Magnesium</keyword>
<dbReference type="STRING" id="1227465.C463_13484"/>
<reference evidence="12 13" key="1">
    <citation type="journal article" date="2014" name="PLoS Genet.">
        <title>Phylogenetically driven sequencing of extremely halophilic archaea reveals strategies for static and dynamic osmo-response.</title>
        <authorList>
            <person name="Becker E.A."/>
            <person name="Seitzer P.M."/>
            <person name="Tritt A."/>
            <person name="Larsen D."/>
            <person name="Krusor M."/>
            <person name="Yao A.I."/>
            <person name="Wu D."/>
            <person name="Madern D."/>
            <person name="Eisen J.A."/>
            <person name="Darling A.E."/>
            <person name="Facciotti M.T."/>
        </authorList>
    </citation>
    <scope>NUCLEOTIDE SEQUENCE [LARGE SCALE GENOMIC DNA]</scope>
    <source>
        <strain evidence="12 13">DSM 19288</strain>
    </source>
</reference>
<dbReference type="AlphaFoldDB" id="M0E0D2"/>
<comment type="similarity">
    <text evidence="11">Belongs to the CDP-archaeol synthase family.</text>
</comment>
<evidence type="ECO:0000256" key="7">
    <source>
        <dbReference type="ARBA" id="ARBA00023098"/>
    </source>
</evidence>
<comment type="subcellular location">
    <subcellularLocation>
        <location evidence="11">Cell membrane</location>
        <topology evidence="11">Multi-pass membrane protein</topology>
    </subcellularLocation>
</comment>
<dbReference type="PANTHER" id="PTHR39650">
    <property type="entry name" value="CDP-ARCHAEOL SYNTHASE"/>
    <property type="match status" value="1"/>
</dbReference>
<protein>
    <recommendedName>
        <fullName evidence="11">CDP-archaeol synthase</fullName>
        <ecNumber evidence="11">2.7.7.67</ecNumber>
    </recommendedName>
    <alternativeName>
        <fullName evidence="11">CDP-2,3-bis-(O-geranylgeranyl)-sn-glycerol synthase</fullName>
    </alternativeName>
</protein>
<evidence type="ECO:0000313" key="13">
    <source>
        <dbReference type="Proteomes" id="UP000011586"/>
    </source>
</evidence>
<proteinExistence type="inferred from homology"/>
<evidence type="ECO:0000256" key="2">
    <source>
        <dbReference type="ARBA" id="ARBA00022516"/>
    </source>
</evidence>
<sequence length="200" mass="20604">MTIGDDGTGVYNTPRAARGDMIGTLVATAFWAMLPAYVPNNAAVLAGGGRPIDGGREWRGARLLGDGKTWRGTAVGTLVGVLLALALNALADPASAALGADLPTFALPAAFALAFGAMCGDIGASFLKRRSGRERGAAFPGLDQLDFVVGALGLAFLVDADWALRVFTPRVLAVVLVMTPVLHVVTNVGAYALGVKNEPW</sequence>
<keyword evidence="1 11" id="KW-1003">Cell membrane</keyword>
<dbReference type="NCBIfam" id="NF003114">
    <property type="entry name" value="PRK04032.1"/>
    <property type="match status" value="1"/>
</dbReference>
<keyword evidence="8 11" id="KW-0472">Membrane</keyword>
<feature type="transmembrane region" description="Helical" evidence="11">
    <location>
        <begin position="170"/>
        <end position="193"/>
    </location>
</feature>
<dbReference type="Proteomes" id="UP000011586">
    <property type="component" value="Unassembled WGS sequence"/>
</dbReference>
<evidence type="ECO:0000313" key="12">
    <source>
        <dbReference type="EMBL" id="ELZ41260.1"/>
    </source>
</evidence>
<dbReference type="EC" id="2.7.7.67" evidence="11"/>
<dbReference type="InterPro" id="IPR002726">
    <property type="entry name" value="CarS_archaea"/>
</dbReference>
<comment type="catalytic activity">
    <reaction evidence="11">
        <text>2,3-bis-O-(geranylgeranyl)-sn-glycerol 1-phosphate + CTP + H(+) = CDP-2,3-bis-O-(geranylgeranyl)-sn-glycerol + diphosphate</text>
        <dbReference type="Rhea" id="RHEA:25690"/>
        <dbReference type="ChEBI" id="CHEBI:15378"/>
        <dbReference type="ChEBI" id="CHEBI:33019"/>
        <dbReference type="ChEBI" id="CHEBI:37563"/>
        <dbReference type="ChEBI" id="CHEBI:58837"/>
        <dbReference type="ChEBI" id="CHEBI:58838"/>
        <dbReference type="EC" id="2.7.7.67"/>
    </reaction>
</comment>
<dbReference type="InterPro" id="IPR032690">
    <property type="entry name" value="CarS"/>
</dbReference>
<evidence type="ECO:0000256" key="4">
    <source>
        <dbReference type="ARBA" id="ARBA00022692"/>
    </source>
</evidence>
<keyword evidence="7 11" id="KW-0443">Lipid metabolism</keyword>
<dbReference type="GO" id="GO:0043338">
    <property type="term" value="F:CDP-2,3-bis-(O-geranylgeranyl)-sn-glycerol synthase activity"/>
    <property type="evidence" value="ECO:0007669"/>
    <property type="project" value="UniProtKB-EC"/>
</dbReference>
<evidence type="ECO:0000256" key="10">
    <source>
        <dbReference type="ARBA" id="ARBA00023264"/>
    </source>
</evidence>
<dbReference type="PANTHER" id="PTHR39650:SF1">
    <property type="entry name" value="CDP-ARCHAEOL SYNTHASE"/>
    <property type="match status" value="1"/>
</dbReference>
<evidence type="ECO:0000256" key="11">
    <source>
        <dbReference type="HAMAP-Rule" id="MF_01117"/>
    </source>
</evidence>
<evidence type="ECO:0000256" key="1">
    <source>
        <dbReference type="ARBA" id="ARBA00022475"/>
    </source>
</evidence>
<feature type="transmembrane region" description="Helical" evidence="11">
    <location>
        <begin position="102"/>
        <end position="124"/>
    </location>
</feature>
<comment type="caution">
    <text evidence="12">The sequence shown here is derived from an EMBL/GenBank/DDBJ whole genome shotgun (WGS) entry which is preliminary data.</text>
</comment>
<evidence type="ECO:0000256" key="5">
    <source>
        <dbReference type="ARBA" id="ARBA00022842"/>
    </source>
</evidence>
<comment type="pathway">
    <text evidence="11">Membrane lipid metabolism; glycerophospholipid metabolism.</text>
</comment>
<feature type="transmembrane region" description="Helical" evidence="11">
    <location>
        <begin position="69"/>
        <end position="90"/>
    </location>
</feature>
<keyword evidence="3 11" id="KW-0808">Transferase</keyword>
<comment type="function">
    <text evidence="11">Catalyzes the formation of CDP-2,3-bis-(O-geranylgeranyl)-sn-glycerol (CDP-archaeol) from 2,3-bis-(O-geranylgeranyl)-sn-glycerol 1-phosphate (DGGGP) and CTP. This reaction is the third ether-bond-formation step in the biosynthesis of archaeal membrane lipids.</text>
</comment>
<evidence type="ECO:0000256" key="9">
    <source>
        <dbReference type="ARBA" id="ARBA00023209"/>
    </source>
</evidence>
<gene>
    <name evidence="11" type="primary">carS</name>
    <name evidence="12" type="ORF">C463_13484</name>
</gene>
<keyword evidence="6 11" id="KW-1133">Transmembrane helix</keyword>
<keyword evidence="4 11" id="KW-0812">Transmembrane</keyword>
<dbReference type="GO" id="GO:0005886">
    <property type="term" value="C:plasma membrane"/>
    <property type="evidence" value="ECO:0007669"/>
    <property type="project" value="UniProtKB-SubCell"/>
</dbReference>
<name>M0E0D2_9EURY</name>
<keyword evidence="9 11" id="KW-0594">Phospholipid biosynthesis</keyword>
<organism evidence="12 13">
    <name type="scientific">Halorubrum californiense DSM 19288</name>
    <dbReference type="NCBI Taxonomy" id="1227465"/>
    <lineage>
        <taxon>Archaea</taxon>
        <taxon>Methanobacteriati</taxon>
        <taxon>Methanobacteriota</taxon>
        <taxon>Stenosarchaea group</taxon>
        <taxon>Halobacteria</taxon>
        <taxon>Halobacteriales</taxon>
        <taxon>Haloferacaceae</taxon>
        <taxon>Halorubrum</taxon>
    </lineage>
</organism>
<dbReference type="EMBL" id="AOJK01000064">
    <property type="protein sequence ID" value="ELZ41260.1"/>
    <property type="molecule type" value="Genomic_DNA"/>
</dbReference>
<dbReference type="GO" id="GO:0046474">
    <property type="term" value="P:glycerophospholipid biosynthetic process"/>
    <property type="evidence" value="ECO:0007669"/>
    <property type="project" value="UniProtKB-UniRule"/>
</dbReference>
<dbReference type="UniPathway" id="UPA00940"/>
<evidence type="ECO:0000256" key="3">
    <source>
        <dbReference type="ARBA" id="ARBA00022679"/>
    </source>
</evidence>
<dbReference type="Pfam" id="PF01864">
    <property type="entry name" value="CarS-like"/>
    <property type="match status" value="1"/>
</dbReference>
<keyword evidence="10 11" id="KW-1208">Phospholipid metabolism</keyword>
<feature type="transmembrane region" description="Helical" evidence="11">
    <location>
        <begin position="145"/>
        <end position="164"/>
    </location>
</feature>
<evidence type="ECO:0000256" key="8">
    <source>
        <dbReference type="ARBA" id="ARBA00023136"/>
    </source>
</evidence>
<accession>M0E0D2</accession>
<keyword evidence="13" id="KW-1185">Reference proteome</keyword>
<evidence type="ECO:0000256" key="6">
    <source>
        <dbReference type="ARBA" id="ARBA00022989"/>
    </source>
</evidence>
<keyword evidence="2 11" id="KW-0444">Lipid biosynthesis</keyword>
<comment type="cofactor">
    <cofactor evidence="11">
        <name>Mg(2+)</name>
        <dbReference type="ChEBI" id="CHEBI:18420"/>
    </cofactor>
</comment>
<dbReference type="PATRIC" id="fig|1227465.4.peg.2618"/>